<dbReference type="EMBL" id="JAENGY010003443">
    <property type="protein sequence ID" value="KAG6941779.1"/>
    <property type="molecule type" value="Genomic_DNA"/>
</dbReference>
<proteinExistence type="predicted"/>
<accession>A0A8J5IFD4</accession>
<name>A0A8J5IFD4_9STRA</name>
<evidence type="ECO:0000313" key="1">
    <source>
        <dbReference type="EMBL" id="KAG6941779.1"/>
    </source>
</evidence>
<dbReference type="AlphaFoldDB" id="A0A8J5IFD4"/>
<protein>
    <recommendedName>
        <fullName evidence="3">Ubiquitin-like protease family profile domain-containing protein</fullName>
    </recommendedName>
</protein>
<dbReference type="Proteomes" id="UP000709295">
    <property type="component" value="Unassembled WGS sequence"/>
</dbReference>
<reference evidence="1" key="1">
    <citation type="submission" date="2021-01" db="EMBL/GenBank/DDBJ databases">
        <title>Phytophthora aleatoria, a newly-described species from Pinus radiata is distinct from Phytophthora cactorum isolates based on comparative genomics.</title>
        <authorList>
            <person name="Mcdougal R."/>
            <person name="Panda P."/>
            <person name="Williams N."/>
            <person name="Studholme D.J."/>
        </authorList>
    </citation>
    <scope>NUCLEOTIDE SEQUENCE</scope>
    <source>
        <strain evidence="1">NZFS 4037</strain>
    </source>
</reference>
<keyword evidence="2" id="KW-1185">Reference proteome</keyword>
<comment type="caution">
    <text evidence="1">The sequence shown here is derived from an EMBL/GenBank/DDBJ whole genome shotgun (WGS) entry which is preliminary data.</text>
</comment>
<evidence type="ECO:0000313" key="2">
    <source>
        <dbReference type="Proteomes" id="UP000709295"/>
    </source>
</evidence>
<gene>
    <name evidence="1" type="ORF">JG688_00018490</name>
</gene>
<evidence type="ECO:0008006" key="3">
    <source>
        <dbReference type="Google" id="ProtNLM"/>
    </source>
</evidence>
<organism evidence="1 2">
    <name type="scientific">Phytophthora aleatoria</name>
    <dbReference type="NCBI Taxonomy" id="2496075"/>
    <lineage>
        <taxon>Eukaryota</taxon>
        <taxon>Sar</taxon>
        <taxon>Stramenopiles</taxon>
        <taxon>Oomycota</taxon>
        <taxon>Peronosporomycetes</taxon>
        <taxon>Peronosporales</taxon>
        <taxon>Peronosporaceae</taxon>
        <taxon>Phytophthora</taxon>
    </lineage>
</organism>
<sequence>MNGKESEEGESEQKDGLIDFVKHWQEASTSGHQLAIGPVEWIETLQQPDAVSCGVLVVAQVNSYLTEGMQLQEYNVLKKDVSVMRLNVLDGSVSFTGAFHIGV</sequence>